<keyword evidence="3" id="KW-1185">Reference proteome</keyword>
<dbReference type="OrthoDB" id="9869831at2759"/>
<accession>A0A814GWP3</accession>
<reference evidence="1" key="1">
    <citation type="submission" date="2021-02" db="EMBL/GenBank/DDBJ databases">
        <authorList>
            <person name="Nowell W R."/>
        </authorList>
    </citation>
    <scope>NUCLEOTIDE SEQUENCE</scope>
</reference>
<name>A0A814GWP3_9BILA</name>
<dbReference type="EMBL" id="CAJOBC010003230">
    <property type="protein sequence ID" value="CAF3773342.1"/>
    <property type="molecule type" value="Genomic_DNA"/>
</dbReference>
<dbReference type="Gene3D" id="3.90.70.80">
    <property type="match status" value="1"/>
</dbReference>
<dbReference type="AlphaFoldDB" id="A0A814GWP3"/>
<dbReference type="Proteomes" id="UP000663829">
    <property type="component" value="Unassembled WGS sequence"/>
</dbReference>
<gene>
    <name evidence="1" type="ORF">GPM918_LOCUS13807</name>
    <name evidence="2" type="ORF">SRO942_LOCUS13804</name>
</gene>
<comment type="caution">
    <text evidence="1">The sequence shown here is derived from an EMBL/GenBank/DDBJ whole genome shotgun (WGS) entry which is preliminary data.</text>
</comment>
<proteinExistence type="predicted"/>
<evidence type="ECO:0008006" key="4">
    <source>
        <dbReference type="Google" id="ProtNLM"/>
    </source>
</evidence>
<dbReference type="Proteomes" id="UP000681722">
    <property type="component" value="Unassembled WGS sequence"/>
</dbReference>
<evidence type="ECO:0000313" key="1">
    <source>
        <dbReference type="EMBL" id="CAF1001966.1"/>
    </source>
</evidence>
<organism evidence="1 3">
    <name type="scientific">Didymodactylos carnosus</name>
    <dbReference type="NCBI Taxonomy" id="1234261"/>
    <lineage>
        <taxon>Eukaryota</taxon>
        <taxon>Metazoa</taxon>
        <taxon>Spiralia</taxon>
        <taxon>Gnathifera</taxon>
        <taxon>Rotifera</taxon>
        <taxon>Eurotatoria</taxon>
        <taxon>Bdelloidea</taxon>
        <taxon>Philodinida</taxon>
        <taxon>Philodinidae</taxon>
        <taxon>Didymodactylos</taxon>
    </lineage>
</organism>
<protein>
    <recommendedName>
        <fullName evidence="4">OTU domain-containing protein</fullName>
    </recommendedName>
</protein>
<dbReference type="EMBL" id="CAJNOQ010003231">
    <property type="protein sequence ID" value="CAF1001966.1"/>
    <property type="molecule type" value="Genomic_DNA"/>
</dbReference>
<sequence>MEPLITNLDGNCLYNAVKVLMPNFEASPIKLRVRANVELAVKLKDYQQTYPHCTDFIDPFPQYQRTEMIYDKNYSTLWEILVLCNILQCSIRSVYPKIKEDADDAGIQPQQSLMWTHTAEEDTVRAVNYGMWVPNHFVPLVYHYDTKSLFKIERHPPPIPAKRTRFQSDIFSGVVKSENEFWEDKHKKILQTLLTLTFGVMTHIFDTWASTYFEPRDPDKDEAIEDSGAEDESWYITEFFIFFITAFLTN</sequence>
<evidence type="ECO:0000313" key="2">
    <source>
        <dbReference type="EMBL" id="CAF3773342.1"/>
    </source>
</evidence>
<evidence type="ECO:0000313" key="3">
    <source>
        <dbReference type="Proteomes" id="UP000663829"/>
    </source>
</evidence>